<accession>A0A2S4NA22</accession>
<evidence type="ECO:0000313" key="1">
    <source>
        <dbReference type="EMBL" id="POS02303.1"/>
    </source>
</evidence>
<reference evidence="1 2" key="1">
    <citation type="submission" date="2018-01" db="EMBL/GenBank/DDBJ databases">
        <title>Genomic Encyclopedia of Type Strains, Phase I: the one thousand microbial genomes (KMG-I) project.</title>
        <authorList>
            <person name="Goeker M."/>
        </authorList>
    </citation>
    <scope>NUCLEOTIDE SEQUENCE [LARGE SCALE GENOMIC DNA]</scope>
    <source>
        <strain evidence="1 2">DSM 17960</strain>
    </source>
</reference>
<protein>
    <submittedName>
        <fullName evidence="1">Uncharacterized protein</fullName>
    </submittedName>
</protein>
<dbReference type="OrthoDB" id="1445783at2"/>
<dbReference type="RefSeq" id="WP_103725370.1">
    <property type="nucleotide sequence ID" value="NZ_PQNY01000004.1"/>
</dbReference>
<proteinExistence type="predicted"/>
<dbReference type="EMBL" id="PQNY01000004">
    <property type="protein sequence ID" value="POS02303.1"/>
    <property type="molecule type" value="Genomic_DNA"/>
</dbReference>
<name>A0A2S4NA22_9FLAO</name>
<keyword evidence="2" id="KW-1185">Reference proteome</keyword>
<comment type="caution">
    <text evidence="1">The sequence shown here is derived from an EMBL/GenBank/DDBJ whole genome shotgun (WGS) entry which is preliminary data.</text>
</comment>
<sequence>MRQIKIIWDFRGADSLQIAKHHVVHLKEYVTLEKLPISIIDFEIKNEMHTIAFLVVTDVHLLKVRDELKPHRAELFVV</sequence>
<dbReference type="Proteomes" id="UP000237056">
    <property type="component" value="Unassembled WGS sequence"/>
</dbReference>
<gene>
    <name evidence="1" type="ORF">Q361_10422</name>
</gene>
<evidence type="ECO:0000313" key="2">
    <source>
        <dbReference type="Proteomes" id="UP000237056"/>
    </source>
</evidence>
<organism evidence="1 2">
    <name type="scientific">Flavobacterium croceum DSM 17960</name>
    <dbReference type="NCBI Taxonomy" id="1121886"/>
    <lineage>
        <taxon>Bacteria</taxon>
        <taxon>Pseudomonadati</taxon>
        <taxon>Bacteroidota</taxon>
        <taxon>Flavobacteriia</taxon>
        <taxon>Flavobacteriales</taxon>
        <taxon>Flavobacteriaceae</taxon>
        <taxon>Flavobacterium</taxon>
    </lineage>
</organism>
<dbReference type="AlphaFoldDB" id="A0A2S4NA22"/>